<dbReference type="GeneID" id="130511592"/>
<evidence type="ECO:0000313" key="3">
    <source>
        <dbReference type="RefSeq" id="XP_056864760.1"/>
    </source>
</evidence>
<dbReference type="RefSeq" id="XP_056864760.1">
    <property type="nucleotide sequence ID" value="XM_057008780.1"/>
</dbReference>
<gene>
    <name evidence="3" type="primary">LOC130511592</name>
</gene>
<keyword evidence="1" id="KW-0472">Membrane</keyword>
<protein>
    <submittedName>
        <fullName evidence="3">ABC transporter A family member 12-like isoform X2</fullName>
    </submittedName>
</protein>
<reference evidence="3" key="2">
    <citation type="submission" date="2025-08" db="UniProtKB">
        <authorList>
            <consortium name="RefSeq"/>
        </authorList>
    </citation>
    <scope>IDENTIFICATION</scope>
    <source>
        <tissue evidence="3">Leaf</tissue>
    </source>
</reference>
<proteinExistence type="predicted"/>
<evidence type="ECO:0000313" key="2">
    <source>
        <dbReference type="Proteomes" id="UP000504610"/>
    </source>
</evidence>
<sequence length="213" mass="22875">MADPSPASFGTQANALLRKNLTYQRKHIWTLILVPLFLCLILLAIQHVMDALMKSVSDMAGDCKSNPNLSGGKCPIPNPPMLPPMLQIPQHELRSVKTDFLPYKDLPDKSCRGTMGGSCPVTILMTGDKQPLGKSLSANIFSTSFAVNSSDLLPTLANNVLGTTIAADKNNYADPGLASGLLIYSIQPLCNANSTWPLSLEKIQTGISFTSCL</sequence>
<organism evidence="2 3">
    <name type="scientific">Raphanus sativus</name>
    <name type="common">Radish</name>
    <name type="synonym">Raphanus raphanistrum var. sativus</name>
    <dbReference type="NCBI Taxonomy" id="3726"/>
    <lineage>
        <taxon>Eukaryota</taxon>
        <taxon>Viridiplantae</taxon>
        <taxon>Streptophyta</taxon>
        <taxon>Embryophyta</taxon>
        <taxon>Tracheophyta</taxon>
        <taxon>Spermatophyta</taxon>
        <taxon>Magnoliopsida</taxon>
        <taxon>eudicotyledons</taxon>
        <taxon>Gunneridae</taxon>
        <taxon>Pentapetalae</taxon>
        <taxon>rosids</taxon>
        <taxon>malvids</taxon>
        <taxon>Brassicales</taxon>
        <taxon>Brassicaceae</taxon>
        <taxon>Brassiceae</taxon>
        <taxon>Raphanus</taxon>
    </lineage>
</organism>
<accession>A0A9W3DLK8</accession>
<keyword evidence="2" id="KW-1185">Reference proteome</keyword>
<name>A0A9W3DLK8_RAPSA</name>
<reference evidence="2" key="1">
    <citation type="journal article" date="2019" name="Database">
        <title>The radish genome database (RadishGD): an integrated information resource for radish genomics.</title>
        <authorList>
            <person name="Yu H.J."/>
            <person name="Baek S."/>
            <person name="Lee Y.J."/>
            <person name="Cho A."/>
            <person name="Mun J.H."/>
        </authorList>
    </citation>
    <scope>NUCLEOTIDE SEQUENCE [LARGE SCALE GENOMIC DNA]</scope>
    <source>
        <strain evidence="2">cv. WK10039</strain>
    </source>
</reference>
<dbReference type="Proteomes" id="UP000504610">
    <property type="component" value="Chromosome 4"/>
</dbReference>
<keyword evidence="1" id="KW-0812">Transmembrane</keyword>
<evidence type="ECO:0000256" key="1">
    <source>
        <dbReference type="SAM" id="Phobius"/>
    </source>
</evidence>
<feature type="transmembrane region" description="Helical" evidence="1">
    <location>
        <begin position="27"/>
        <end position="45"/>
    </location>
</feature>
<keyword evidence="1" id="KW-1133">Transmembrane helix</keyword>
<dbReference type="AlphaFoldDB" id="A0A9W3DLK8"/>